<evidence type="ECO:0000313" key="14">
    <source>
        <dbReference type="EMBL" id="GGC56805.1"/>
    </source>
</evidence>
<dbReference type="InterPro" id="IPR015421">
    <property type="entry name" value="PyrdxlP-dep_Trfase_major"/>
</dbReference>
<dbReference type="GO" id="GO:0031071">
    <property type="term" value="F:cysteine desulfurase activity"/>
    <property type="evidence" value="ECO:0007669"/>
    <property type="project" value="UniProtKB-EC"/>
</dbReference>
<evidence type="ECO:0000256" key="3">
    <source>
        <dbReference type="ARBA" id="ARBA00006490"/>
    </source>
</evidence>
<evidence type="ECO:0000256" key="8">
    <source>
        <dbReference type="ARBA" id="ARBA00022898"/>
    </source>
</evidence>
<dbReference type="Gene3D" id="1.10.260.50">
    <property type="match status" value="1"/>
</dbReference>
<dbReference type="PANTHER" id="PTHR11601">
    <property type="entry name" value="CYSTEINE DESULFURYLASE FAMILY MEMBER"/>
    <property type="match status" value="1"/>
</dbReference>
<dbReference type="GO" id="GO:0046872">
    <property type="term" value="F:metal ion binding"/>
    <property type="evidence" value="ECO:0007669"/>
    <property type="project" value="UniProtKB-KW"/>
</dbReference>
<dbReference type="AlphaFoldDB" id="A0A916X9E8"/>
<dbReference type="InterPro" id="IPR000192">
    <property type="entry name" value="Aminotrans_V_dom"/>
</dbReference>
<sequence length="391" mass="39930">MADERTYLDYNATSVVRPVVITAIAQALARGGNPSSVHGEGRAARASVEAAREQVAELAGARPQDVVFTSGGTEAANTLLSPGTLVATAPGPAFDRLFVLSTEHACVREGHGFGPTGARLIPVDAHGVADLAWLDTALTDEGPALVALQVVNNETGVVQPIRAAAELVHARGGLVVADAVQAAGKLPLAMADLGIDALFLSAHKLGGPQGVGAIVLAGDRVRLAQALLRGGGQERGHRAGTHNGPGIAGFGAAAAAAAADLAAEQPRLAALRGQLEDVVRRLAPDAVIFGGQAERVANTSAFAVRGLTAETLLMHFDRAGIALSSGSACSSGKIKRSHVLDAMGIDKELAGGALRASLGWRSSMADVVRFGQVFEKALETLHRRAGARRAA</sequence>
<evidence type="ECO:0000256" key="6">
    <source>
        <dbReference type="ARBA" id="ARBA00022679"/>
    </source>
</evidence>
<evidence type="ECO:0000256" key="4">
    <source>
        <dbReference type="ARBA" id="ARBA00012239"/>
    </source>
</evidence>
<gene>
    <name evidence="14" type="primary">nifS</name>
    <name evidence="14" type="ORF">GCM10010994_14680</name>
</gene>
<evidence type="ECO:0000313" key="15">
    <source>
        <dbReference type="Proteomes" id="UP000637002"/>
    </source>
</evidence>
<proteinExistence type="inferred from homology"/>
<keyword evidence="15" id="KW-1185">Reference proteome</keyword>
<dbReference type="EC" id="2.8.1.7" evidence="4"/>
<keyword evidence="7" id="KW-0479">Metal-binding</keyword>
<dbReference type="InterPro" id="IPR020578">
    <property type="entry name" value="Aminotrans_V_PyrdxlP_BS"/>
</dbReference>
<evidence type="ECO:0000256" key="1">
    <source>
        <dbReference type="ARBA" id="ARBA00001933"/>
    </source>
</evidence>
<keyword evidence="8" id="KW-0663">Pyridoxal phosphate</keyword>
<dbReference type="InterPro" id="IPR015424">
    <property type="entry name" value="PyrdxlP-dep_Trfase"/>
</dbReference>
<dbReference type="EMBL" id="BMGG01000002">
    <property type="protein sequence ID" value="GGC56805.1"/>
    <property type="molecule type" value="Genomic_DNA"/>
</dbReference>
<keyword evidence="9" id="KW-0408">Iron</keyword>
<comment type="function">
    <text evidence="2">Catalyzes the removal of elemental sulfur atoms from cysteine to produce alanine. Seems to participate in the biosynthesis of the nitrogenase metalloclusters by providing the inorganic sulfur required for the Fe-S core formation.</text>
</comment>
<evidence type="ECO:0000256" key="2">
    <source>
        <dbReference type="ARBA" id="ARBA00003120"/>
    </source>
</evidence>
<dbReference type="SUPFAM" id="SSF53383">
    <property type="entry name" value="PLP-dependent transferases"/>
    <property type="match status" value="1"/>
</dbReference>
<dbReference type="GO" id="GO:0051536">
    <property type="term" value="F:iron-sulfur cluster binding"/>
    <property type="evidence" value="ECO:0007669"/>
    <property type="project" value="UniProtKB-KW"/>
</dbReference>
<dbReference type="PANTHER" id="PTHR11601:SF34">
    <property type="entry name" value="CYSTEINE DESULFURASE"/>
    <property type="match status" value="1"/>
</dbReference>
<evidence type="ECO:0000256" key="10">
    <source>
        <dbReference type="ARBA" id="ARBA00023014"/>
    </source>
</evidence>
<feature type="domain" description="Aminotransferase class V" evidence="13">
    <location>
        <begin position="6"/>
        <end position="370"/>
    </location>
</feature>
<reference evidence="14" key="1">
    <citation type="journal article" date="2014" name="Int. J. Syst. Evol. Microbiol.">
        <title>Complete genome sequence of Corynebacterium casei LMG S-19264T (=DSM 44701T), isolated from a smear-ripened cheese.</title>
        <authorList>
            <consortium name="US DOE Joint Genome Institute (JGI-PGF)"/>
            <person name="Walter F."/>
            <person name="Albersmeier A."/>
            <person name="Kalinowski J."/>
            <person name="Ruckert C."/>
        </authorList>
    </citation>
    <scope>NUCLEOTIDE SEQUENCE</scope>
    <source>
        <strain evidence="14">CGMCC 1.12919</strain>
    </source>
</reference>
<evidence type="ECO:0000259" key="13">
    <source>
        <dbReference type="Pfam" id="PF00266"/>
    </source>
</evidence>
<protein>
    <recommendedName>
        <fullName evidence="5">Cysteine desulfurase</fullName>
        <ecNumber evidence="4">2.8.1.7</ecNumber>
    </recommendedName>
</protein>
<comment type="caution">
    <text evidence="14">The sequence shown here is derived from an EMBL/GenBank/DDBJ whole genome shotgun (WGS) entry which is preliminary data.</text>
</comment>
<comment type="similarity">
    <text evidence="3">Belongs to the class-V pyridoxal-phosphate-dependent aminotransferase family. NifS/IscS subfamily.</text>
</comment>
<dbReference type="Pfam" id="PF00266">
    <property type="entry name" value="Aminotran_5"/>
    <property type="match status" value="1"/>
</dbReference>
<organism evidence="14 15">
    <name type="scientific">Chelatococcus reniformis</name>
    <dbReference type="NCBI Taxonomy" id="1494448"/>
    <lineage>
        <taxon>Bacteria</taxon>
        <taxon>Pseudomonadati</taxon>
        <taxon>Pseudomonadota</taxon>
        <taxon>Alphaproteobacteria</taxon>
        <taxon>Hyphomicrobiales</taxon>
        <taxon>Chelatococcaceae</taxon>
        <taxon>Chelatococcus</taxon>
    </lineage>
</organism>
<dbReference type="PROSITE" id="PS00595">
    <property type="entry name" value="AA_TRANSFER_CLASS_5"/>
    <property type="match status" value="1"/>
</dbReference>
<dbReference type="Gene3D" id="3.90.1150.10">
    <property type="entry name" value="Aspartate Aminotransferase, domain 1"/>
    <property type="match status" value="1"/>
</dbReference>
<evidence type="ECO:0000256" key="11">
    <source>
        <dbReference type="ARBA" id="ARBA00050776"/>
    </source>
</evidence>
<evidence type="ECO:0000256" key="9">
    <source>
        <dbReference type="ARBA" id="ARBA00023004"/>
    </source>
</evidence>
<name>A0A916X9E8_9HYPH</name>
<keyword evidence="6" id="KW-0808">Transferase</keyword>
<accession>A0A916X9E8</accession>
<dbReference type="PIRSF" id="PIRSF005572">
    <property type="entry name" value="NifS"/>
    <property type="match status" value="1"/>
</dbReference>
<comment type="cofactor">
    <cofactor evidence="1 12">
        <name>pyridoxal 5'-phosphate</name>
        <dbReference type="ChEBI" id="CHEBI:597326"/>
    </cofactor>
</comment>
<evidence type="ECO:0000256" key="12">
    <source>
        <dbReference type="RuleBase" id="RU004504"/>
    </source>
</evidence>
<dbReference type="RefSeq" id="WP_188608473.1">
    <property type="nucleotide sequence ID" value="NZ_BMGG01000002.1"/>
</dbReference>
<dbReference type="InterPro" id="IPR015422">
    <property type="entry name" value="PyrdxlP-dep_Trfase_small"/>
</dbReference>
<reference evidence="14" key="2">
    <citation type="submission" date="2020-09" db="EMBL/GenBank/DDBJ databases">
        <authorList>
            <person name="Sun Q."/>
            <person name="Zhou Y."/>
        </authorList>
    </citation>
    <scope>NUCLEOTIDE SEQUENCE</scope>
    <source>
        <strain evidence="14">CGMCC 1.12919</strain>
    </source>
</reference>
<comment type="catalytic activity">
    <reaction evidence="11">
        <text>(sulfur carrier)-H + L-cysteine = (sulfur carrier)-SH + L-alanine</text>
        <dbReference type="Rhea" id="RHEA:43892"/>
        <dbReference type="Rhea" id="RHEA-COMP:14737"/>
        <dbReference type="Rhea" id="RHEA-COMP:14739"/>
        <dbReference type="ChEBI" id="CHEBI:29917"/>
        <dbReference type="ChEBI" id="CHEBI:35235"/>
        <dbReference type="ChEBI" id="CHEBI:57972"/>
        <dbReference type="ChEBI" id="CHEBI:64428"/>
        <dbReference type="EC" id="2.8.1.7"/>
    </reaction>
</comment>
<evidence type="ECO:0000256" key="7">
    <source>
        <dbReference type="ARBA" id="ARBA00022723"/>
    </source>
</evidence>
<keyword evidence="10" id="KW-0411">Iron-sulfur</keyword>
<dbReference type="InterPro" id="IPR016454">
    <property type="entry name" value="Cysteine_dSase"/>
</dbReference>
<dbReference type="Gene3D" id="3.40.640.10">
    <property type="entry name" value="Type I PLP-dependent aspartate aminotransferase-like (Major domain)"/>
    <property type="match status" value="1"/>
</dbReference>
<evidence type="ECO:0000256" key="5">
    <source>
        <dbReference type="ARBA" id="ARBA00013558"/>
    </source>
</evidence>
<dbReference type="Proteomes" id="UP000637002">
    <property type="component" value="Unassembled WGS sequence"/>
</dbReference>